<comment type="caution">
    <text evidence="2">The sequence shown here is derived from an EMBL/GenBank/DDBJ whole genome shotgun (WGS) entry which is preliminary data.</text>
</comment>
<feature type="compositionally biased region" description="Low complexity" evidence="1">
    <location>
        <begin position="1"/>
        <end position="10"/>
    </location>
</feature>
<evidence type="ECO:0000256" key="1">
    <source>
        <dbReference type="SAM" id="MobiDB-lite"/>
    </source>
</evidence>
<reference evidence="2" key="1">
    <citation type="submission" date="2013-11" db="EMBL/GenBank/DDBJ databases">
        <title>Genome sequence of the fusiform rust pathogen reveals effectors for host alternation and coevolution with pine.</title>
        <authorList>
            <consortium name="DOE Joint Genome Institute"/>
            <person name="Smith K."/>
            <person name="Pendleton A."/>
            <person name="Kubisiak T."/>
            <person name="Anderson C."/>
            <person name="Salamov A."/>
            <person name="Aerts A."/>
            <person name="Riley R."/>
            <person name="Clum A."/>
            <person name="Lindquist E."/>
            <person name="Ence D."/>
            <person name="Campbell M."/>
            <person name="Kronenberg Z."/>
            <person name="Feau N."/>
            <person name="Dhillon B."/>
            <person name="Hamelin R."/>
            <person name="Burleigh J."/>
            <person name="Smith J."/>
            <person name="Yandell M."/>
            <person name="Nelson C."/>
            <person name="Grigoriev I."/>
            <person name="Davis J."/>
        </authorList>
    </citation>
    <scope>NUCLEOTIDE SEQUENCE</scope>
    <source>
        <strain evidence="2">G11</strain>
    </source>
</reference>
<feature type="compositionally biased region" description="Polar residues" evidence="1">
    <location>
        <begin position="188"/>
        <end position="212"/>
    </location>
</feature>
<evidence type="ECO:0000313" key="2">
    <source>
        <dbReference type="EMBL" id="KAG0148318.1"/>
    </source>
</evidence>
<organism evidence="2 3">
    <name type="scientific">Cronartium quercuum f. sp. fusiforme G11</name>
    <dbReference type="NCBI Taxonomy" id="708437"/>
    <lineage>
        <taxon>Eukaryota</taxon>
        <taxon>Fungi</taxon>
        <taxon>Dikarya</taxon>
        <taxon>Basidiomycota</taxon>
        <taxon>Pucciniomycotina</taxon>
        <taxon>Pucciniomycetes</taxon>
        <taxon>Pucciniales</taxon>
        <taxon>Coleosporiaceae</taxon>
        <taxon>Cronartium</taxon>
    </lineage>
</organism>
<accession>A0A9P6NLP6</accession>
<sequence length="212" mass="24125">MEMRKPTTGKPLPPPSPPDIKADDGDNALVDTIDRRTDERTAMADIEEQFRFGARTAQMAIFRNLVNKRFDPRTMSVLEYTNDIDRTVDCLERAGVVWTRDCIVGLFYQLGAPTSGEYALNEVNLALDKKYRDDPRPFSAQEIRSEMQFWVTNKKAALGMKRDEQAMAISSFDNRRRGGSVMDRQYDYQPQHQSSAKGPKMATSQSGTLKFQ</sequence>
<dbReference type="Proteomes" id="UP000886653">
    <property type="component" value="Unassembled WGS sequence"/>
</dbReference>
<gene>
    <name evidence="2" type="ORF">CROQUDRAFT_655013</name>
</gene>
<proteinExistence type="predicted"/>
<evidence type="ECO:0000313" key="3">
    <source>
        <dbReference type="Proteomes" id="UP000886653"/>
    </source>
</evidence>
<feature type="region of interest" description="Disordered" evidence="1">
    <location>
        <begin position="171"/>
        <end position="212"/>
    </location>
</feature>
<name>A0A9P6NLP6_9BASI</name>
<feature type="region of interest" description="Disordered" evidence="1">
    <location>
        <begin position="1"/>
        <end position="27"/>
    </location>
</feature>
<protein>
    <submittedName>
        <fullName evidence="2">Uncharacterized protein</fullName>
    </submittedName>
</protein>
<dbReference type="AlphaFoldDB" id="A0A9P6NLP6"/>
<dbReference type="EMBL" id="MU167238">
    <property type="protein sequence ID" value="KAG0148318.1"/>
    <property type="molecule type" value="Genomic_DNA"/>
</dbReference>
<keyword evidence="3" id="KW-1185">Reference proteome</keyword>